<dbReference type="PANTHER" id="PTHR23531">
    <property type="entry name" value="QUINOLENE RESISTANCE PROTEIN NORA"/>
    <property type="match status" value="1"/>
</dbReference>
<feature type="transmembrane region" description="Helical" evidence="5">
    <location>
        <begin position="217"/>
        <end position="240"/>
    </location>
</feature>
<feature type="transmembrane region" description="Helical" evidence="5">
    <location>
        <begin position="74"/>
        <end position="95"/>
    </location>
</feature>
<organism evidence="7">
    <name type="scientific">Planktothricoides sp. SpSt-374</name>
    <dbReference type="NCBI Taxonomy" id="2282167"/>
    <lineage>
        <taxon>Bacteria</taxon>
        <taxon>Bacillati</taxon>
        <taxon>Cyanobacteriota</taxon>
        <taxon>Cyanophyceae</taxon>
        <taxon>Oscillatoriophycideae</taxon>
        <taxon>Oscillatoriales</taxon>
        <taxon>Oscillatoriaceae</taxon>
        <taxon>Planktothricoides</taxon>
    </lineage>
</organism>
<accession>A0A7C3ZMP5</accession>
<evidence type="ECO:0000256" key="2">
    <source>
        <dbReference type="ARBA" id="ARBA00022692"/>
    </source>
</evidence>
<gene>
    <name evidence="7" type="ORF">ENR15_13160</name>
</gene>
<dbReference type="SUPFAM" id="SSF103473">
    <property type="entry name" value="MFS general substrate transporter"/>
    <property type="match status" value="1"/>
</dbReference>
<dbReference type="CDD" id="cd17489">
    <property type="entry name" value="MFS_YfcJ_like"/>
    <property type="match status" value="1"/>
</dbReference>
<dbReference type="PROSITE" id="PS50850">
    <property type="entry name" value="MFS"/>
    <property type="match status" value="1"/>
</dbReference>
<keyword evidence="4 5" id="KW-0472">Membrane</keyword>
<feature type="transmembrane region" description="Helical" evidence="5">
    <location>
        <begin position="305"/>
        <end position="327"/>
    </location>
</feature>
<dbReference type="GO" id="GO:0005886">
    <property type="term" value="C:plasma membrane"/>
    <property type="evidence" value="ECO:0007669"/>
    <property type="project" value="UniProtKB-SubCell"/>
</dbReference>
<evidence type="ECO:0000256" key="5">
    <source>
        <dbReference type="SAM" id="Phobius"/>
    </source>
</evidence>
<dbReference type="InterPro" id="IPR020846">
    <property type="entry name" value="MFS_dom"/>
</dbReference>
<keyword evidence="3 5" id="KW-1133">Transmembrane helix</keyword>
<evidence type="ECO:0000256" key="4">
    <source>
        <dbReference type="ARBA" id="ARBA00023136"/>
    </source>
</evidence>
<feature type="transmembrane region" description="Helical" evidence="5">
    <location>
        <begin position="44"/>
        <end position="62"/>
    </location>
</feature>
<name>A0A7C3ZMP5_9CYAN</name>
<protein>
    <submittedName>
        <fullName evidence="7">MFS transporter</fullName>
    </submittedName>
</protein>
<reference evidence="7" key="1">
    <citation type="journal article" date="2020" name="mSystems">
        <title>Genome- and Community-Level Interaction Insights into Carbon Utilization and Element Cycling Functions of Hydrothermarchaeota in Hydrothermal Sediment.</title>
        <authorList>
            <person name="Zhou Z."/>
            <person name="Liu Y."/>
            <person name="Xu W."/>
            <person name="Pan J."/>
            <person name="Luo Z.H."/>
            <person name="Li M."/>
        </authorList>
    </citation>
    <scope>NUCLEOTIDE SEQUENCE [LARGE SCALE GENOMIC DNA]</scope>
    <source>
        <strain evidence="7">SpSt-374</strain>
    </source>
</reference>
<feature type="transmembrane region" description="Helical" evidence="5">
    <location>
        <begin position="339"/>
        <end position="361"/>
    </location>
</feature>
<dbReference type="InterPro" id="IPR052714">
    <property type="entry name" value="MFS_Exporter"/>
</dbReference>
<dbReference type="InterPro" id="IPR036259">
    <property type="entry name" value="MFS_trans_sf"/>
</dbReference>
<feature type="transmembrane region" description="Helical" evidence="5">
    <location>
        <begin position="164"/>
        <end position="183"/>
    </location>
</feature>
<dbReference type="EMBL" id="DSPX01000130">
    <property type="protein sequence ID" value="HGG01561.1"/>
    <property type="molecule type" value="Genomic_DNA"/>
</dbReference>
<evidence type="ECO:0000313" key="7">
    <source>
        <dbReference type="EMBL" id="HGG01561.1"/>
    </source>
</evidence>
<feature type="domain" description="Major facilitator superfamily (MFS) profile" evidence="6">
    <location>
        <begin position="12"/>
        <end position="391"/>
    </location>
</feature>
<dbReference type="GO" id="GO:0022857">
    <property type="term" value="F:transmembrane transporter activity"/>
    <property type="evidence" value="ECO:0007669"/>
    <property type="project" value="InterPro"/>
</dbReference>
<evidence type="ECO:0000259" key="6">
    <source>
        <dbReference type="PROSITE" id="PS50850"/>
    </source>
</evidence>
<dbReference type="Gene3D" id="1.20.1250.20">
    <property type="entry name" value="MFS general substrate transporter like domains"/>
    <property type="match status" value="2"/>
</dbReference>
<proteinExistence type="predicted"/>
<comment type="subcellular location">
    <subcellularLocation>
        <location evidence="1">Cell membrane</location>
        <topology evidence="1">Multi-pass membrane protein</topology>
    </subcellularLocation>
</comment>
<dbReference type="PANTHER" id="PTHR23531:SF1">
    <property type="entry name" value="QUINOLENE RESISTANCE PROTEIN NORA"/>
    <property type="match status" value="1"/>
</dbReference>
<dbReference type="Pfam" id="PF07690">
    <property type="entry name" value="MFS_1"/>
    <property type="match status" value="1"/>
</dbReference>
<dbReference type="InterPro" id="IPR011701">
    <property type="entry name" value="MFS"/>
</dbReference>
<feature type="transmembrane region" description="Helical" evidence="5">
    <location>
        <begin position="281"/>
        <end position="299"/>
    </location>
</feature>
<keyword evidence="2 5" id="KW-0812">Transmembrane</keyword>
<feature type="transmembrane region" description="Helical" evidence="5">
    <location>
        <begin position="367"/>
        <end position="386"/>
    </location>
</feature>
<evidence type="ECO:0000256" key="1">
    <source>
        <dbReference type="ARBA" id="ARBA00004651"/>
    </source>
</evidence>
<comment type="caution">
    <text evidence="7">The sequence shown here is derived from an EMBL/GenBank/DDBJ whole genome shotgun (WGS) entry which is preliminary data.</text>
</comment>
<sequence>MLNNLDPQIRRSLLVLFITGLLFWCSMASQLPTIPLYAQELGGTKQQIGLVMGSFAIGLLIFRQPLGWLADNGGLLLVVKLGVAVAATAPIGYLFTHSIPLLMALRAFHGISVAAYATGSSALVAELSPPRQRGEIIGYMTLVNPLGVAIGPAIGGLVLEEFGYKFLFLMASAFGIVALICAWQIPPSQVAESPITSEAAKISQNESFWQLLASPRLLVPTAVMLSVGLVFGTFSTFMPLFIKDAQMNMNAGWFYTAAAISSFISRFLAGRASDLYGRGLFVTGSLVSYILSMAILCTATSPRGIIISALLEGAGAGVLIPTVVALVADRSTSKERGRVFALCIGGFDLGMAFAGPILGAFADALGYRSMFALACTLATAALVLFLTKCSKDTATSWRYAIGREKDWYALNE</sequence>
<dbReference type="AlphaFoldDB" id="A0A7C3ZMP5"/>
<evidence type="ECO:0000256" key="3">
    <source>
        <dbReference type="ARBA" id="ARBA00022989"/>
    </source>
</evidence>
<feature type="transmembrane region" description="Helical" evidence="5">
    <location>
        <begin position="137"/>
        <end position="158"/>
    </location>
</feature>